<feature type="transmembrane region" description="Helical" evidence="1">
    <location>
        <begin position="51"/>
        <end position="73"/>
    </location>
</feature>
<protein>
    <submittedName>
        <fullName evidence="2">Uncharacterized protein</fullName>
    </submittedName>
</protein>
<dbReference type="InterPro" id="IPR035308">
    <property type="entry name" value="DUF5368"/>
</dbReference>
<proteinExistence type="predicted"/>
<dbReference type="RefSeq" id="WP_119060600.1">
    <property type="nucleotide sequence ID" value="NZ_QXDF01000001.1"/>
</dbReference>
<dbReference type="Proteomes" id="UP000266273">
    <property type="component" value="Unassembled WGS sequence"/>
</dbReference>
<evidence type="ECO:0000313" key="2">
    <source>
        <dbReference type="EMBL" id="RIA55740.1"/>
    </source>
</evidence>
<gene>
    <name evidence="2" type="ORF">BXY53_0816</name>
</gene>
<keyword evidence="1" id="KW-0812">Transmembrane</keyword>
<name>A0A397Q2K7_9HYPH</name>
<dbReference type="AlphaFoldDB" id="A0A397Q2K7"/>
<organism evidence="2 3">
    <name type="scientific">Dichotomicrobium thermohalophilum</name>
    <dbReference type="NCBI Taxonomy" id="933063"/>
    <lineage>
        <taxon>Bacteria</taxon>
        <taxon>Pseudomonadati</taxon>
        <taxon>Pseudomonadota</taxon>
        <taxon>Alphaproteobacteria</taxon>
        <taxon>Hyphomicrobiales</taxon>
        <taxon>Hyphomicrobiaceae</taxon>
        <taxon>Dichotomicrobium</taxon>
    </lineage>
</organism>
<keyword evidence="3" id="KW-1185">Reference proteome</keyword>
<evidence type="ECO:0000313" key="3">
    <source>
        <dbReference type="Proteomes" id="UP000266273"/>
    </source>
</evidence>
<comment type="caution">
    <text evidence="2">The sequence shown here is derived from an EMBL/GenBank/DDBJ whole genome shotgun (WGS) entry which is preliminary data.</text>
</comment>
<feature type="transmembrane region" description="Helical" evidence="1">
    <location>
        <begin position="20"/>
        <end position="39"/>
    </location>
</feature>
<evidence type="ECO:0000256" key="1">
    <source>
        <dbReference type="SAM" id="Phobius"/>
    </source>
</evidence>
<accession>A0A397Q2K7</accession>
<dbReference type="EMBL" id="QXDF01000001">
    <property type="protein sequence ID" value="RIA55740.1"/>
    <property type="molecule type" value="Genomic_DNA"/>
</dbReference>
<dbReference type="Pfam" id="PF17336">
    <property type="entry name" value="DUF5368"/>
    <property type="match status" value="1"/>
</dbReference>
<keyword evidence="1" id="KW-1133">Transmembrane helix</keyword>
<reference evidence="2 3" key="1">
    <citation type="submission" date="2018-08" db="EMBL/GenBank/DDBJ databases">
        <title>Genomic Encyclopedia of Archaeal and Bacterial Type Strains, Phase II (KMG-II): from individual species to whole genera.</title>
        <authorList>
            <person name="Goeker M."/>
        </authorList>
    </citation>
    <scope>NUCLEOTIDE SEQUENCE [LARGE SCALE GENOMIC DNA]</scope>
    <source>
        <strain evidence="2 3">DSM 5002</strain>
    </source>
</reference>
<sequence length="125" mass="12858">MKDFHPVTLFAIVQEALGIWLWVAIAAAALVVLLYIVAFARGVRFGGAPRLIASVLGIGAGVAAIVLAPMFTQATYRDLAGLVDWGALILAGIGAGVAVFLALLPLFALLAGRRRGAAQAVPHSA</sequence>
<feature type="transmembrane region" description="Helical" evidence="1">
    <location>
        <begin position="85"/>
        <end position="110"/>
    </location>
</feature>
<keyword evidence="1" id="KW-0472">Membrane</keyword>